<dbReference type="GeneID" id="59149973"/>
<feature type="domain" description="CRISPR-associated protein Cas6 C-terminal" evidence="1">
    <location>
        <begin position="148"/>
        <end position="262"/>
    </location>
</feature>
<dbReference type="KEGG" id="thel:IG193_08715"/>
<protein>
    <submittedName>
        <fullName evidence="2">CRISPR system precrRNA processing endoribonuclease RAMP protein Cas6</fullName>
    </submittedName>
</protein>
<evidence type="ECO:0000313" key="2">
    <source>
        <dbReference type="EMBL" id="QOJ78814.1"/>
    </source>
</evidence>
<dbReference type="AlphaFoldDB" id="A0A7L9FIR6"/>
<gene>
    <name evidence="2" type="primary">cas6</name>
    <name evidence="2" type="ORF">IG193_08715</name>
</gene>
<name>A0A7L9FIR6_9CREN</name>
<dbReference type="Pfam" id="PF10040">
    <property type="entry name" value="CRISPR_Cas6"/>
    <property type="match status" value="1"/>
</dbReference>
<dbReference type="EMBL" id="CP062310">
    <property type="protein sequence ID" value="QOJ78814.1"/>
    <property type="molecule type" value="Genomic_DNA"/>
</dbReference>
<evidence type="ECO:0000259" key="1">
    <source>
        <dbReference type="Pfam" id="PF10040"/>
    </source>
</evidence>
<reference evidence="2 3" key="1">
    <citation type="submission" date="2020-10" db="EMBL/GenBank/DDBJ databases">
        <title>Thermofilum lucidum 3507LT sp. nov. a novel member of Thermofilaceae family isolated from Chile hot spring, and proposal of description order Thermofilales.</title>
        <authorList>
            <person name="Zayulina K.S."/>
            <person name="Elcheninov A.G."/>
            <person name="Toshchakov S.V."/>
            <person name="Kublanov I.V."/>
        </authorList>
    </citation>
    <scope>NUCLEOTIDE SEQUENCE [LARGE SCALE GENOMIC DNA]</scope>
    <source>
        <strain evidence="2 3">3507LT</strain>
    </source>
</reference>
<proteinExistence type="predicted"/>
<evidence type="ECO:0000313" key="3">
    <source>
        <dbReference type="Proteomes" id="UP000594121"/>
    </source>
</evidence>
<dbReference type="InterPro" id="IPR019267">
    <property type="entry name" value="CRISPR-assoc_Cas6_C"/>
</dbReference>
<dbReference type="Proteomes" id="UP000594121">
    <property type="component" value="Chromosome"/>
</dbReference>
<keyword evidence="3" id="KW-1185">Reference proteome</keyword>
<organism evidence="2 3">
    <name type="scientific">Infirmifilum lucidum</name>
    <dbReference type="NCBI Taxonomy" id="2776706"/>
    <lineage>
        <taxon>Archaea</taxon>
        <taxon>Thermoproteota</taxon>
        <taxon>Thermoprotei</taxon>
        <taxon>Thermofilales</taxon>
        <taxon>Thermofilaceae</taxon>
        <taxon>Infirmifilum</taxon>
    </lineage>
</organism>
<dbReference type="InParanoid" id="A0A7L9FIR6"/>
<accession>A0A7L9FIR6</accession>
<dbReference type="RefSeq" id="WP_192818786.1">
    <property type="nucleotide sequence ID" value="NZ_CP062310.1"/>
</dbReference>
<dbReference type="Gene3D" id="3.30.70.1900">
    <property type="match status" value="1"/>
</dbReference>
<sequence>MAGRPRLYSVSVRLVAMQDTPIVTWSGSFSLKVVYEFLHRSGVDFPKKAEKEFSVEPLAVDGAGGYLLTGLLSRRGAPRVYEVRAGTPLTVTAHFYSEKLASDYIFSIARDMSVSLPSGEFRVVDVSVRQSEPPRPREVPREGVAAEVEFLSPAILMFYGRDVLYPSPARVVLSALRTYSRITGVDTRAASDTVAKTVEAVGAPRYRPVLVDIGEGRVVPAFVGTAVYAIHGSRDAPLIAAALSLAETTGVGQSRALGFGRVRVRWLEGQA</sequence>